<reference evidence="1" key="1">
    <citation type="submission" date="2022-07" db="EMBL/GenBank/DDBJ databases">
        <title>Enhanced cultured diversity of the mouse gut microbiota enables custom-made synthetic communities.</title>
        <authorList>
            <person name="Afrizal A."/>
        </authorList>
    </citation>
    <scope>NUCLEOTIDE SEQUENCE</scope>
    <source>
        <strain evidence="1">DSM 29186</strain>
    </source>
</reference>
<evidence type="ECO:0000313" key="1">
    <source>
        <dbReference type="EMBL" id="MCR1822105.1"/>
    </source>
</evidence>
<organism evidence="1 2">
    <name type="scientific">Terrisporobacter muris</name>
    <dbReference type="NCBI Taxonomy" id="2963284"/>
    <lineage>
        <taxon>Bacteria</taxon>
        <taxon>Bacillati</taxon>
        <taxon>Bacillota</taxon>
        <taxon>Clostridia</taxon>
        <taxon>Peptostreptococcales</taxon>
        <taxon>Peptostreptococcaceae</taxon>
        <taxon>Terrisporobacter</taxon>
    </lineage>
</organism>
<dbReference type="Proteomes" id="UP001140817">
    <property type="component" value="Unassembled WGS sequence"/>
</dbReference>
<comment type="caution">
    <text evidence="1">The sequence shown here is derived from an EMBL/GenBank/DDBJ whole genome shotgun (WGS) entry which is preliminary data.</text>
</comment>
<gene>
    <name evidence="1" type="ORF">NSA58_04825</name>
</gene>
<accession>A0A9X2S0P5</accession>
<proteinExistence type="predicted"/>
<sequence length="108" mass="12383">MIIKIWKEKDLELVRELPEKVKETIKENVQILVEEYGEERTEKDLGGYIAVVDEEGLKELKEKVLKNTIPEYIDEIGGADYILALFLCGSDFAVVVICNKKLINIVEE</sequence>
<dbReference type="RefSeq" id="WP_257560203.1">
    <property type="nucleotide sequence ID" value="NZ_JANKBY010000035.1"/>
</dbReference>
<name>A0A9X2S0P5_9FIRM</name>
<keyword evidence="2" id="KW-1185">Reference proteome</keyword>
<evidence type="ECO:0000313" key="2">
    <source>
        <dbReference type="Proteomes" id="UP001140817"/>
    </source>
</evidence>
<dbReference type="EMBL" id="JANKBY010000035">
    <property type="protein sequence ID" value="MCR1822105.1"/>
    <property type="molecule type" value="Genomic_DNA"/>
</dbReference>
<protein>
    <submittedName>
        <fullName evidence="1">Uncharacterized protein</fullName>
    </submittedName>
</protein>
<dbReference type="AlphaFoldDB" id="A0A9X2S0P5"/>